<feature type="compositionally biased region" description="Basic residues" evidence="1">
    <location>
        <begin position="106"/>
        <end position="123"/>
    </location>
</feature>
<dbReference type="RefSeq" id="XP_070644890.1">
    <property type="nucleotide sequence ID" value="XM_070788789.1"/>
</dbReference>
<keyword evidence="2" id="KW-1185">Reference proteome</keyword>
<protein>
    <submittedName>
        <fullName evidence="3">Proline-rich protein 2-like</fullName>
    </submittedName>
</protein>
<evidence type="ECO:0000313" key="3">
    <source>
        <dbReference type="RefSeq" id="XP_070644890.1"/>
    </source>
</evidence>
<feature type="compositionally biased region" description="Basic residues" evidence="1">
    <location>
        <begin position="72"/>
        <end position="88"/>
    </location>
</feature>
<dbReference type="GeneID" id="139183047"/>
<name>A0ABM4SAR9_BOSIN</name>
<feature type="region of interest" description="Disordered" evidence="1">
    <location>
        <begin position="1"/>
        <end position="291"/>
    </location>
</feature>
<evidence type="ECO:0000313" key="2">
    <source>
        <dbReference type="Proteomes" id="UP001652663"/>
    </source>
</evidence>
<proteinExistence type="predicted"/>
<feature type="compositionally biased region" description="Low complexity" evidence="1">
    <location>
        <begin position="196"/>
        <end position="209"/>
    </location>
</feature>
<organism evidence="2 3">
    <name type="scientific">Bos indicus</name>
    <name type="common">Zebu</name>
    <dbReference type="NCBI Taxonomy" id="9915"/>
    <lineage>
        <taxon>Eukaryota</taxon>
        <taxon>Metazoa</taxon>
        <taxon>Chordata</taxon>
        <taxon>Craniata</taxon>
        <taxon>Vertebrata</taxon>
        <taxon>Euteleostomi</taxon>
        <taxon>Mammalia</taxon>
        <taxon>Eutheria</taxon>
        <taxon>Laurasiatheria</taxon>
        <taxon>Artiodactyla</taxon>
        <taxon>Ruminantia</taxon>
        <taxon>Pecora</taxon>
        <taxon>Bovidae</taxon>
        <taxon>Bovinae</taxon>
        <taxon>Bos</taxon>
    </lineage>
</organism>
<feature type="compositionally biased region" description="Pro residues" evidence="1">
    <location>
        <begin position="127"/>
        <end position="138"/>
    </location>
</feature>
<feature type="compositionally biased region" description="Gly residues" evidence="1">
    <location>
        <begin position="26"/>
        <end position="35"/>
    </location>
</feature>
<feature type="compositionally biased region" description="Basic residues" evidence="1">
    <location>
        <begin position="151"/>
        <end position="163"/>
    </location>
</feature>
<dbReference type="Proteomes" id="UP001652663">
    <property type="component" value="Chromosome 5"/>
</dbReference>
<accession>A0ABM4SAR9</accession>
<reference evidence="3" key="1">
    <citation type="submission" date="2025-08" db="UniProtKB">
        <authorList>
            <consortium name="RefSeq"/>
        </authorList>
    </citation>
    <scope>IDENTIFICATION</scope>
    <source>
        <tissue evidence="3">Blood</tissue>
    </source>
</reference>
<gene>
    <name evidence="3" type="primary">LOC139183047</name>
</gene>
<feature type="compositionally biased region" description="Pro residues" evidence="1">
    <location>
        <begin position="176"/>
        <end position="195"/>
    </location>
</feature>
<sequence>MSITTSKTLAAREVDGGQYPRSEKPGTGGEHGAAGGPYCPPGSLASHRGALLRPPATSLRPHPPPLGPAARSARRSARLTGLTRRRSVRPACPPRQTIHPPTSPAPRRRLTCPSRRRRHRYARLSRPPGPEPRPPPASRPNADTKPTLIGHARHVTATLRRRQFQTAEQTESPRAGPHPRPGPGTPSPPSPPPPGSRDSPPRSRGLGQARRSEQRRAARSRRCSEVSGRLAGGPGPAGAESWLRPGGCGGLATVTQSPLRPVPGPSSGFQRPPQPCPGLDDGSTLVMLNGE</sequence>
<evidence type="ECO:0000256" key="1">
    <source>
        <dbReference type="SAM" id="MobiDB-lite"/>
    </source>
</evidence>